<dbReference type="GO" id="GO:0003676">
    <property type="term" value="F:nucleic acid binding"/>
    <property type="evidence" value="ECO:0007669"/>
    <property type="project" value="InterPro"/>
</dbReference>
<keyword evidence="4" id="KW-0479">Metal-binding</keyword>
<dbReference type="GO" id="GO:0006364">
    <property type="term" value="P:rRNA processing"/>
    <property type="evidence" value="ECO:0007669"/>
    <property type="project" value="TreeGrafter"/>
</dbReference>
<keyword evidence="1" id="KW-0540">Nuclease</keyword>
<dbReference type="SUPFAM" id="SSF53098">
    <property type="entry name" value="Ribonuclease H-like"/>
    <property type="match status" value="1"/>
</dbReference>
<dbReference type="GO" id="GO:0000027">
    <property type="term" value="P:ribosomal large subunit assembly"/>
    <property type="evidence" value="ECO:0007669"/>
    <property type="project" value="TreeGrafter"/>
</dbReference>
<dbReference type="InterPro" id="IPR047021">
    <property type="entry name" value="REXO1/3/4-like"/>
</dbReference>
<sequence>MEKGLLKPDKSATSFSCPQCKKANFVSFGALRNHFTAKEHPFRCGTCTRDFKTVEGVLQHFQKHSTSAPSAPSGSSAKSVPSAQPIRTKASKGTQTDQPNKVKTDIALKIEQDLQVIQTIQAAQGSKTKKAAKAQVQKSGNVPVPPTKMEAIKTKPKPNPRPKENPTLKDVEVLPADVGPCETNPVVLGSPEQDTLYRRLVDKCHGGSRLYAHGFTVPWNIKSTKKQKSKGSVGLQDFIELPDASEDTGTKKHAIVIDCEMVEVAGGRREVAFLTALDFLTGDILINHYIQPRSKVTAWNSRYSGVTSQALNRAMRTGKGLHWDEARERLCDLANNETVLIGHALNNDLDVLGIMHLNVVDSCILTCEAVYPDWSFDKPVPRTWGLKNLTKELLGYDIQTSKLGHSALEDAYATREVVIWCITNPKELQEWAQKTRQVEDARQAEIQRKREEERQKKVEEAKKLEEETKKREEAKRRKEEARQREEEAKSALPNSVPSGGVVQLRDYAPITAVEKIDENWSDIGEEFVPLV</sequence>
<dbReference type="GO" id="GO:0004527">
    <property type="term" value="F:exonuclease activity"/>
    <property type="evidence" value="ECO:0007669"/>
    <property type="project" value="UniProtKB-KW"/>
</dbReference>
<dbReference type="EMBL" id="JAPQKH010000001">
    <property type="protein sequence ID" value="KAJ5116101.1"/>
    <property type="molecule type" value="Genomic_DNA"/>
</dbReference>
<dbReference type="PANTHER" id="PTHR12801:SF114">
    <property type="entry name" value="EXONUCLEASE, PUTATIVE (AFU_ORTHOLOGUE AFUA_7G00870)-RELATED"/>
    <property type="match status" value="1"/>
</dbReference>
<evidence type="ECO:0000313" key="7">
    <source>
        <dbReference type="EMBL" id="KAJ5116101.1"/>
    </source>
</evidence>
<feature type="compositionally biased region" description="Basic and acidic residues" evidence="5">
    <location>
        <begin position="448"/>
        <end position="489"/>
    </location>
</feature>
<feature type="region of interest" description="Disordered" evidence="5">
    <location>
        <begin position="62"/>
        <end position="100"/>
    </location>
</feature>
<organism evidence="7 8">
    <name type="scientific">Penicillium angulare</name>
    <dbReference type="NCBI Taxonomy" id="116970"/>
    <lineage>
        <taxon>Eukaryota</taxon>
        <taxon>Fungi</taxon>
        <taxon>Dikarya</taxon>
        <taxon>Ascomycota</taxon>
        <taxon>Pezizomycotina</taxon>
        <taxon>Eurotiomycetes</taxon>
        <taxon>Eurotiomycetidae</taxon>
        <taxon>Eurotiales</taxon>
        <taxon>Aspergillaceae</taxon>
        <taxon>Penicillium</taxon>
    </lineage>
</organism>
<dbReference type="Pfam" id="PF00929">
    <property type="entry name" value="RNase_T"/>
    <property type="match status" value="1"/>
</dbReference>
<dbReference type="SMART" id="SM00355">
    <property type="entry name" value="ZnF_C2H2"/>
    <property type="match status" value="2"/>
</dbReference>
<dbReference type="InterPro" id="IPR013087">
    <property type="entry name" value="Znf_C2H2_type"/>
</dbReference>
<dbReference type="SMART" id="SM00479">
    <property type="entry name" value="EXOIII"/>
    <property type="match status" value="1"/>
</dbReference>
<evidence type="ECO:0000256" key="3">
    <source>
        <dbReference type="ARBA" id="ARBA00022839"/>
    </source>
</evidence>
<dbReference type="Proteomes" id="UP001149165">
    <property type="component" value="Unassembled WGS sequence"/>
</dbReference>
<dbReference type="PANTHER" id="PTHR12801">
    <property type="entry name" value="RNA EXONUCLEASE REXO1 / RECO3 FAMILY MEMBER-RELATED"/>
    <property type="match status" value="1"/>
</dbReference>
<keyword evidence="4" id="KW-0863">Zinc-finger</keyword>
<evidence type="ECO:0000256" key="1">
    <source>
        <dbReference type="ARBA" id="ARBA00022722"/>
    </source>
</evidence>
<feature type="region of interest" description="Disordered" evidence="5">
    <location>
        <begin position="448"/>
        <end position="501"/>
    </location>
</feature>
<dbReference type="Gene3D" id="3.30.160.60">
    <property type="entry name" value="Classic Zinc Finger"/>
    <property type="match status" value="1"/>
</dbReference>
<protein>
    <recommendedName>
        <fullName evidence="6">C2H2-type domain-containing protein</fullName>
    </recommendedName>
</protein>
<dbReference type="Gene3D" id="3.30.420.10">
    <property type="entry name" value="Ribonuclease H-like superfamily/Ribonuclease H"/>
    <property type="match status" value="1"/>
</dbReference>
<dbReference type="GO" id="GO:0005634">
    <property type="term" value="C:nucleus"/>
    <property type="evidence" value="ECO:0007669"/>
    <property type="project" value="TreeGrafter"/>
</dbReference>
<dbReference type="AlphaFoldDB" id="A0A9W9KSB2"/>
<dbReference type="InterPro" id="IPR013520">
    <property type="entry name" value="Ribonucl_H"/>
</dbReference>
<keyword evidence="8" id="KW-1185">Reference proteome</keyword>
<accession>A0A9W9KSB2</accession>
<reference evidence="7" key="1">
    <citation type="submission" date="2022-11" db="EMBL/GenBank/DDBJ databases">
        <authorList>
            <person name="Petersen C."/>
        </authorList>
    </citation>
    <scope>NUCLEOTIDE SEQUENCE</scope>
    <source>
        <strain evidence="7">IBT 30069</strain>
    </source>
</reference>
<evidence type="ECO:0000259" key="6">
    <source>
        <dbReference type="PROSITE" id="PS50157"/>
    </source>
</evidence>
<dbReference type="CDD" id="cd06137">
    <property type="entry name" value="DEDDh_RNase"/>
    <property type="match status" value="1"/>
</dbReference>
<feature type="compositionally biased region" description="Low complexity" evidence="5">
    <location>
        <begin position="65"/>
        <end position="83"/>
    </location>
</feature>
<feature type="region of interest" description="Disordered" evidence="5">
    <location>
        <begin position="135"/>
        <end position="167"/>
    </location>
</feature>
<evidence type="ECO:0000256" key="2">
    <source>
        <dbReference type="ARBA" id="ARBA00022801"/>
    </source>
</evidence>
<keyword evidence="4" id="KW-0862">Zinc</keyword>
<comment type="caution">
    <text evidence="7">The sequence shown here is derived from an EMBL/GenBank/DDBJ whole genome shotgun (WGS) entry which is preliminary data.</text>
</comment>
<dbReference type="InterPro" id="IPR036397">
    <property type="entry name" value="RNaseH_sf"/>
</dbReference>
<dbReference type="OrthoDB" id="16516at2759"/>
<keyword evidence="3" id="KW-0269">Exonuclease</keyword>
<dbReference type="PROSITE" id="PS50157">
    <property type="entry name" value="ZINC_FINGER_C2H2_2"/>
    <property type="match status" value="1"/>
</dbReference>
<dbReference type="InterPro" id="IPR012337">
    <property type="entry name" value="RNaseH-like_sf"/>
</dbReference>
<keyword evidence="2" id="KW-0378">Hydrolase</keyword>
<evidence type="ECO:0000256" key="5">
    <source>
        <dbReference type="SAM" id="MobiDB-lite"/>
    </source>
</evidence>
<gene>
    <name evidence="7" type="ORF">N7456_000449</name>
</gene>
<dbReference type="GO" id="GO:0008270">
    <property type="term" value="F:zinc ion binding"/>
    <property type="evidence" value="ECO:0007669"/>
    <property type="project" value="UniProtKB-KW"/>
</dbReference>
<reference evidence="7" key="2">
    <citation type="journal article" date="2023" name="IMA Fungus">
        <title>Comparative genomic study of the Penicillium genus elucidates a diverse pangenome and 15 lateral gene transfer events.</title>
        <authorList>
            <person name="Petersen C."/>
            <person name="Sorensen T."/>
            <person name="Nielsen M.R."/>
            <person name="Sondergaard T.E."/>
            <person name="Sorensen J.L."/>
            <person name="Fitzpatrick D.A."/>
            <person name="Frisvad J.C."/>
            <person name="Nielsen K.L."/>
        </authorList>
    </citation>
    <scope>NUCLEOTIDE SEQUENCE</scope>
    <source>
        <strain evidence="7">IBT 30069</strain>
    </source>
</reference>
<feature type="domain" description="C2H2-type" evidence="6">
    <location>
        <begin position="42"/>
        <end position="69"/>
    </location>
</feature>
<evidence type="ECO:0000313" key="8">
    <source>
        <dbReference type="Proteomes" id="UP001149165"/>
    </source>
</evidence>
<name>A0A9W9KSB2_9EURO</name>
<evidence type="ECO:0000256" key="4">
    <source>
        <dbReference type="PROSITE-ProRule" id="PRU00042"/>
    </source>
</evidence>
<dbReference type="PROSITE" id="PS00028">
    <property type="entry name" value="ZINC_FINGER_C2H2_1"/>
    <property type="match status" value="1"/>
</dbReference>
<proteinExistence type="predicted"/>